<feature type="transmembrane region" description="Helical" evidence="1">
    <location>
        <begin position="97"/>
        <end position="123"/>
    </location>
</feature>
<evidence type="ECO:0000256" key="1">
    <source>
        <dbReference type="SAM" id="Phobius"/>
    </source>
</evidence>
<feature type="transmembrane region" description="Helical" evidence="1">
    <location>
        <begin position="58"/>
        <end position="76"/>
    </location>
</feature>
<gene>
    <name evidence="2" type="ORF">CWR48_05945</name>
</gene>
<comment type="caution">
    <text evidence="2">The sequence shown here is derived from an EMBL/GenBank/DDBJ whole genome shotgun (WGS) entry which is preliminary data.</text>
</comment>
<feature type="transmembrane region" description="Helical" evidence="1">
    <location>
        <begin position="167"/>
        <end position="188"/>
    </location>
</feature>
<dbReference type="Proteomes" id="UP000257143">
    <property type="component" value="Unassembled WGS sequence"/>
</dbReference>
<keyword evidence="1" id="KW-0472">Membrane</keyword>
<keyword evidence="1" id="KW-0812">Transmembrane</keyword>
<evidence type="ECO:0000313" key="2">
    <source>
        <dbReference type="EMBL" id="RDW20242.1"/>
    </source>
</evidence>
<organism evidence="2 3">
    <name type="scientific">Oceanobacillus arenosus</name>
    <dbReference type="NCBI Taxonomy" id="1229153"/>
    <lineage>
        <taxon>Bacteria</taxon>
        <taxon>Bacillati</taxon>
        <taxon>Bacillota</taxon>
        <taxon>Bacilli</taxon>
        <taxon>Bacillales</taxon>
        <taxon>Bacillaceae</taxon>
        <taxon>Oceanobacillus</taxon>
    </lineage>
</organism>
<name>A0A3D8PWU1_9BACI</name>
<feature type="transmembrane region" description="Helical" evidence="1">
    <location>
        <begin position="222"/>
        <end position="240"/>
    </location>
</feature>
<feature type="transmembrane region" description="Helical" evidence="1">
    <location>
        <begin position="135"/>
        <end position="155"/>
    </location>
</feature>
<dbReference type="AlphaFoldDB" id="A0A3D8PWU1"/>
<protein>
    <submittedName>
        <fullName evidence="2">ABC transporter permease</fullName>
    </submittedName>
</protein>
<reference evidence="3" key="1">
    <citation type="submission" date="2017-11" db="EMBL/GenBank/DDBJ databases">
        <authorList>
            <person name="Zhu W."/>
        </authorList>
    </citation>
    <scope>NUCLEOTIDE SEQUENCE [LARGE SCALE GENOMIC DNA]</scope>
    <source>
        <strain evidence="3">CAU 1183</strain>
    </source>
</reference>
<dbReference type="OrthoDB" id="1707305at2"/>
<evidence type="ECO:0000313" key="3">
    <source>
        <dbReference type="Proteomes" id="UP000257143"/>
    </source>
</evidence>
<keyword evidence="1" id="KW-1133">Transmembrane helix</keyword>
<dbReference type="RefSeq" id="WP_115772311.1">
    <property type="nucleotide sequence ID" value="NZ_PIOC01000010.1"/>
</dbReference>
<sequence length="249" mass="28267">MINYIKSENYRLLHKKNLYITSVICLLLIVVAAVVLHYSQQQDPNFPYATSMFLYSNIIGSGVLIIIVGFLFNLALTGKDTSLIKQSVSFGVSRNTIFWSKLILTLSYYLLICVVGLLLMIVLGESILASEKQSVKNFLIASVNMVPIVLSGFFIIHVLRMLRISEIYIIIMLLFLFIFSGDLLRILFRPITGFNELYKYAPSTLLNENLMSFFDQAAQFNYNYWVTGIVISIVSLLIGARKFAKLNID</sequence>
<keyword evidence="3" id="KW-1185">Reference proteome</keyword>
<accession>A0A3D8PWU1</accession>
<feature type="transmembrane region" description="Helical" evidence="1">
    <location>
        <begin position="18"/>
        <end position="38"/>
    </location>
</feature>
<proteinExistence type="predicted"/>
<dbReference type="EMBL" id="PIOC01000010">
    <property type="protein sequence ID" value="RDW20242.1"/>
    <property type="molecule type" value="Genomic_DNA"/>
</dbReference>